<accession>A0ABX7XDW5</accession>
<proteinExistence type="inferred from homology"/>
<feature type="domain" description="DUF1731" evidence="3">
    <location>
        <begin position="247"/>
        <end position="293"/>
    </location>
</feature>
<dbReference type="RefSeq" id="WP_230476599.1">
    <property type="nucleotide sequence ID" value="NZ_CP072842.1"/>
</dbReference>
<evidence type="ECO:0000259" key="2">
    <source>
        <dbReference type="Pfam" id="PF01370"/>
    </source>
</evidence>
<name>A0ABX7XDW5_9FLAO</name>
<reference evidence="4 5" key="1">
    <citation type="journal article" date="2021" name="Int. J. Syst. Evol. Microbiol.">
        <title>Faecalibacter bovis sp. nov., isolated from cow faeces.</title>
        <authorList>
            <person name="Li F."/>
            <person name="Zhao W."/>
            <person name="Hong Q."/>
            <person name="Shao Q."/>
            <person name="Song J."/>
            <person name="Yang S."/>
        </authorList>
    </citation>
    <scope>NUCLEOTIDE SEQUENCE [LARGE SCALE GENOMIC DNA]</scope>
    <source>
        <strain evidence="4 5">ZY171143</strain>
    </source>
</reference>
<dbReference type="EMBL" id="CP072842">
    <property type="protein sequence ID" value="QTV05957.1"/>
    <property type="molecule type" value="Genomic_DNA"/>
</dbReference>
<gene>
    <name evidence="4" type="ORF">J9309_01015</name>
</gene>
<dbReference type="InterPro" id="IPR013549">
    <property type="entry name" value="DUF1731"/>
</dbReference>
<evidence type="ECO:0000313" key="4">
    <source>
        <dbReference type="EMBL" id="QTV05957.1"/>
    </source>
</evidence>
<dbReference type="NCBIfam" id="TIGR01777">
    <property type="entry name" value="yfcH"/>
    <property type="match status" value="1"/>
</dbReference>
<reference evidence="5" key="2">
    <citation type="submission" date="2021-04" db="EMBL/GenBank/DDBJ databases">
        <title>Taxonomy of Flavobacteriaceae bacterium ZY171143.</title>
        <authorList>
            <person name="Li F."/>
        </authorList>
    </citation>
    <scope>NUCLEOTIDE SEQUENCE [LARGE SCALE GENOMIC DNA]</scope>
    <source>
        <strain evidence="5">ZY171143</strain>
    </source>
</reference>
<evidence type="ECO:0000259" key="3">
    <source>
        <dbReference type="Pfam" id="PF08338"/>
    </source>
</evidence>
<keyword evidence="5" id="KW-1185">Reference proteome</keyword>
<dbReference type="Pfam" id="PF01370">
    <property type="entry name" value="Epimerase"/>
    <property type="match status" value="1"/>
</dbReference>
<dbReference type="InterPro" id="IPR001509">
    <property type="entry name" value="Epimerase_deHydtase"/>
</dbReference>
<dbReference type="InterPro" id="IPR010099">
    <property type="entry name" value="SDR39U1"/>
</dbReference>
<feature type="domain" description="NAD-dependent epimerase/dehydratase" evidence="2">
    <location>
        <begin position="3"/>
        <end position="218"/>
    </location>
</feature>
<dbReference type="InterPro" id="IPR036291">
    <property type="entry name" value="NAD(P)-bd_dom_sf"/>
</dbReference>
<evidence type="ECO:0000256" key="1">
    <source>
        <dbReference type="ARBA" id="ARBA00009353"/>
    </source>
</evidence>
<comment type="similarity">
    <text evidence="1">Belongs to the NAD(P)-dependent epimerase/dehydratase family. SDR39U1 subfamily.</text>
</comment>
<protein>
    <submittedName>
        <fullName evidence="4">TIGR01777 family oxidoreductase</fullName>
    </submittedName>
</protein>
<dbReference type="PANTHER" id="PTHR11092:SF0">
    <property type="entry name" value="EPIMERASE FAMILY PROTEIN SDR39U1"/>
    <property type="match status" value="1"/>
</dbReference>
<dbReference type="Pfam" id="PF08338">
    <property type="entry name" value="DUF1731"/>
    <property type="match status" value="1"/>
</dbReference>
<dbReference type="SUPFAM" id="SSF51735">
    <property type="entry name" value="NAD(P)-binding Rossmann-fold domains"/>
    <property type="match status" value="1"/>
</dbReference>
<sequence>MNILLTGGSGLIGNELVKKLIDKGHKVRILTRDHEVNHPYYHWNKNKIDEKVFEDLDGIIHLAGAPLMKSWSTKFKKEIIDSRVETANLLLKYVKKLEVKLQFFISASGSSFYGQKFSDTIFNETANAGNDFLAEVCKLWEQAAYNFNEVNARVVCIRTPLVLAKNAESFKLMKLPTQYGLGASLGKGSQWSPWIHIDDLCEIYIKAVEDIKMEGSYNASASEQINHQDFMKKLASHLGSKIILPNIPAAFVKIGMGEKSSLILEGARLDNQKILDSGFKFKFETLDQAFEDIV</sequence>
<dbReference type="Proteomes" id="UP000672011">
    <property type="component" value="Chromosome"/>
</dbReference>
<dbReference type="PANTHER" id="PTHR11092">
    <property type="entry name" value="SUGAR NUCLEOTIDE EPIMERASE RELATED"/>
    <property type="match status" value="1"/>
</dbReference>
<dbReference type="Gene3D" id="3.40.50.720">
    <property type="entry name" value="NAD(P)-binding Rossmann-like Domain"/>
    <property type="match status" value="1"/>
</dbReference>
<organism evidence="4 5">
    <name type="scientific">Faecalibacter bovis</name>
    <dbReference type="NCBI Taxonomy" id="2898187"/>
    <lineage>
        <taxon>Bacteria</taxon>
        <taxon>Pseudomonadati</taxon>
        <taxon>Bacteroidota</taxon>
        <taxon>Flavobacteriia</taxon>
        <taxon>Flavobacteriales</taxon>
        <taxon>Weeksellaceae</taxon>
        <taxon>Faecalibacter</taxon>
    </lineage>
</organism>
<evidence type="ECO:0000313" key="5">
    <source>
        <dbReference type="Proteomes" id="UP000672011"/>
    </source>
</evidence>